<dbReference type="AlphaFoldDB" id="A0A2K3NC45"/>
<dbReference type="EMBL" id="ASHM01019122">
    <property type="protein sequence ID" value="PNY00612.1"/>
    <property type="molecule type" value="Genomic_DNA"/>
</dbReference>
<reference evidence="1 2" key="1">
    <citation type="journal article" date="2014" name="Am. J. Bot.">
        <title>Genome assembly and annotation for red clover (Trifolium pratense; Fabaceae).</title>
        <authorList>
            <person name="Istvanek J."/>
            <person name="Jaros M."/>
            <person name="Krenek A."/>
            <person name="Repkova J."/>
        </authorList>
    </citation>
    <scope>NUCLEOTIDE SEQUENCE [LARGE SCALE GENOMIC DNA]</scope>
    <source>
        <strain evidence="2">cv. Tatra</strain>
        <tissue evidence="1">Young leaves</tissue>
    </source>
</reference>
<evidence type="ECO:0000313" key="2">
    <source>
        <dbReference type="Proteomes" id="UP000236291"/>
    </source>
</evidence>
<proteinExistence type="predicted"/>
<comment type="caution">
    <text evidence="1">The sequence shown here is derived from an EMBL/GenBank/DDBJ whole genome shotgun (WGS) entry which is preliminary data.</text>
</comment>
<protein>
    <submittedName>
        <fullName evidence="1">Uncharacterized protein</fullName>
    </submittedName>
</protein>
<sequence>MTGMKTLLYSTSQDRVIKCEMAYNVRDELEMTPTYKHIFRPRLIECGTLNTPLTPKVGYQEHGLIVADPKDHG</sequence>
<accession>A0A2K3NC45</accession>
<evidence type="ECO:0000313" key="1">
    <source>
        <dbReference type="EMBL" id="PNY00612.1"/>
    </source>
</evidence>
<organism evidence="1 2">
    <name type="scientific">Trifolium pratense</name>
    <name type="common">Red clover</name>
    <dbReference type="NCBI Taxonomy" id="57577"/>
    <lineage>
        <taxon>Eukaryota</taxon>
        <taxon>Viridiplantae</taxon>
        <taxon>Streptophyta</taxon>
        <taxon>Embryophyta</taxon>
        <taxon>Tracheophyta</taxon>
        <taxon>Spermatophyta</taxon>
        <taxon>Magnoliopsida</taxon>
        <taxon>eudicotyledons</taxon>
        <taxon>Gunneridae</taxon>
        <taxon>Pentapetalae</taxon>
        <taxon>rosids</taxon>
        <taxon>fabids</taxon>
        <taxon>Fabales</taxon>
        <taxon>Fabaceae</taxon>
        <taxon>Papilionoideae</taxon>
        <taxon>50 kb inversion clade</taxon>
        <taxon>NPAAA clade</taxon>
        <taxon>Hologalegina</taxon>
        <taxon>IRL clade</taxon>
        <taxon>Trifolieae</taxon>
        <taxon>Trifolium</taxon>
    </lineage>
</organism>
<dbReference type="Proteomes" id="UP000236291">
    <property type="component" value="Unassembled WGS sequence"/>
</dbReference>
<gene>
    <name evidence="1" type="ORF">L195_g023896</name>
</gene>
<reference evidence="1 2" key="2">
    <citation type="journal article" date="2017" name="Front. Plant Sci.">
        <title>Gene Classification and Mining of Molecular Markers Useful in Red Clover (Trifolium pratense) Breeding.</title>
        <authorList>
            <person name="Istvanek J."/>
            <person name="Dluhosova J."/>
            <person name="Dluhos P."/>
            <person name="Patkova L."/>
            <person name="Nedelnik J."/>
            <person name="Repkova J."/>
        </authorList>
    </citation>
    <scope>NUCLEOTIDE SEQUENCE [LARGE SCALE GENOMIC DNA]</scope>
    <source>
        <strain evidence="2">cv. Tatra</strain>
        <tissue evidence="1">Young leaves</tissue>
    </source>
</reference>
<name>A0A2K3NC45_TRIPR</name>